<reference evidence="2" key="1">
    <citation type="journal article" date="2022" name="Mol. Ecol. Resour.">
        <title>The genomes of chicory, endive, great burdock and yacon provide insights into Asteraceae palaeo-polyploidization history and plant inulin production.</title>
        <authorList>
            <person name="Fan W."/>
            <person name="Wang S."/>
            <person name="Wang H."/>
            <person name="Wang A."/>
            <person name="Jiang F."/>
            <person name="Liu H."/>
            <person name="Zhao H."/>
            <person name="Xu D."/>
            <person name="Zhang Y."/>
        </authorList>
    </citation>
    <scope>NUCLEOTIDE SEQUENCE [LARGE SCALE GENOMIC DNA]</scope>
    <source>
        <strain evidence="2">cv. Niubang</strain>
    </source>
</reference>
<sequence>MEKSISDWGVRKEGEGGVHWKNGEGYAGRGRGVTSMKSTLEGGGLRGRRKMYAGGGRFTWEENSSKEEKKSKNETKKYHHKTQNPTPVNLSHASFISNSHSHRARVKL</sequence>
<reference evidence="1 2" key="2">
    <citation type="journal article" date="2022" name="Mol. Ecol. Resour.">
        <title>The genomes of chicory, endive, great burdock and yacon provide insights into Asteraceae paleo-polyploidization history and plant inulin production.</title>
        <authorList>
            <person name="Fan W."/>
            <person name="Wang S."/>
            <person name="Wang H."/>
            <person name="Wang A."/>
            <person name="Jiang F."/>
            <person name="Liu H."/>
            <person name="Zhao H."/>
            <person name="Xu D."/>
            <person name="Zhang Y."/>
        </authorList>
    </citation>
    <scope>NUCLEOTIDE SEQUENCE [LARGE SCALE GENOMIC DNA]</scope>
    <source>
        <strain evidence="2">cv. Niubang</strain>
    </source>
</reference>
<name>A0ACB9DPR7_ARCLA</name>
<evidence type="ECO:0000313" key="1">
    <source>
        <dbReference type="EMBL" id="KAI3748475.1"/>
    </source>
</evidence>
<accession>A0ACB9DPR7</accession>
<gene>
    <name evidence="1" type="ORF">L6452_11562</name>
</gene>
<dbReference type="Proteomes" id="UP001055879">
    <property type="component" value="Linkage Group LG03"/>
</dbReference>
<organism evidence="1 2">
    <name type="scientific">Arctium lappa</name>
    <name type="common">Greater burdock</name>
    <name type="synonym">Lappa major</name>
    <dbReference type="NCBI Taxonomy" id="4217"/>
    <lineage>
        <taxon>Eukaryota</taxon>
        <taxon>Viridiplantae</taxon>
        <taxon>Streptophyta</taxon>
        <taxon>Embryophyta</taxon>
        <taxon>Tracheophyta</taxon>
        <taxon>Spermatophyta</taxon>
        <taxon>Magnoliopsida</taxon>
        <taxon>eudicotyledons</taxon>
        <taxon>Gunneridae</taxon>
        <taxon>Pentapetalae</taxon>
        <taxon>asterids</taxon>
        <taxon>campanulids</taxon>
        <taxon>Asterales</taxon>
        <taxon>Asteraceae</taxon>
        <taxon>Carduoideae</taxon>
        <taxon>Cardueae</taxon>
        <taxon>Arctiinae</taxon>
        <taxon>Arctium</taxon>
    </lineage>
</organism>
<protein>
    <submittedName>
        <fullName evidence="1">Uncharacterized protein</fullName>
    </submittedName>
</protein>
<evidence type="ECO:0000313" key="2">
    <source>
        <dbReference type="Proteomes" id="UP001055879"/>
    </source>
</evidence>
<proteinExistence type="predicted"/>
<comment type="caution">
    <text evidence="1">The sequence shown here is derived from an EMBL/GenBank/DDBJ whole genome shotgun (WGS) entry which is preliminary data.</text>
</comment>
<dbReference type="EMBL" id="CM042049">
    <property type="protein sequence ID" value="KAI3748475.1"/>
    <property type="molecule type" value="Genomic_DNA"/>
</dbReference>
<keyword evidence="2" id="KW-1185">Reference proteome</keyword>